<dbReference type="InterPro" id="IPR036452">
    <property type="entry name" value="Ribo_hydro-like"/>
</dbReference>
<dbReference type="InterPro" id="IPR001910">
    <property type="entry name" value="Inosine/uridine_hydrolase_dom"/>
</dbReference>
<accession>A0A084JQ75</accession>
<dbReference type="OrthoDB" id="9797882at2"/>
<keyword evidence="5" id="KW-1185">Reference proteome</keyword>
<evidence type="ECO:0000313" key="5">
    <source>
        <dbReference type="Proteomes" id="UP000028525"/>
    </source>
</evidence>
<keyword evidence="2" id="KW-0326">Glycosidase</keyword>
<dbReference type="GO" id="GO:0006152">
    <property type="term" value="P:purine nucleoside catabolic process"/>
    <property type="evidence" value="ECO:0007669"/>
    <property type="project" value="TreeGrafter"/>
</dbReference>
<dbReference type="SUPFAM" id="SSF53590">
    <property type="entry name" value="Nucleoside hydrolase"/>
    <property type="match status" value="1"/>
</dbReference>
<proteinExistence type="predicted"/>
<dbReference type="Pfam" id="PF01156">
    <property type="entry name" value="IU_nuc_hydro"/>
    <property type="match status" value="1"/>
</dbReference>
<evidence type="ECO:0000256" key="2">
    <source>
        <dbReference type="ARBA" id="ARBA00023295"/>
    </source>
</evidence>
<organism evidence="4 5">
    <name type="scientific">Lacrimispora celerecrescens</name>
    <dbReference type="NCBI Taxonomy" id="29354"/>
    <lineage>
        <taxon>Bacteria</taxon>
        <taxon>Bacillati</taxon>
        <taxon>Bacillota</taxon>
        <taxon>Clostridia</taxon>
        <taxon>Lachnospirales</taxon>
        <taxon>Lachnospiraceae</taxon>
        <taxon>Lacrimispora</taxon>
    </lineage>
</organism>
<protein>
    <recommendedName>
        <fullName evidence="3">Inosine/uridine-preferring nucleoside hydrolase domain-containing protein</fullName>
    </recommendedName>
</protein>
<dbReference type="PANTHER" id="PTHR12304">
    <property type="entry name" value="INOSINE-URIDINE PREFERRING NUCLEOSIDE HYDROLASE"/>
    <property type="match status" value="1"/>
</dbReference>
<dbReference type="EMBL" id="JPME01000007">
    <property type="protein sequence ID" value="KEZ91109.1"/>
    <property type="molecule type" value="Genomic_DNA"/>
</dbReference>
<evidence type="ECO:0000256" key="1">
    <source>
        <dbReference type="ARBA" id="ARBA00022801"/>
    </source>
</evidence>
<gene>
    <name evidence="4" type="ORF">IO98_04965</name>
</gene>
<reference evidence="4 5" key="1">
    <citation type="submission" date="2014-07" db="EMBL/GenBank/DDBJ databases">
        <title>Draft genome of Clostridium celerecrescens 152B isolated from sediments associated with methane hydrate from Krishna Godavari basin.</title>
        <authorList>
            <person name="Honkalas V.S."/>
            <person name="Dabir A.P."/>
            <person name="Arora P."/>
            <person name="Dhakephalkar P.K."/>
        </authorList>
    </citation>
    <scope>NUCLEOTIDE SEQUENCE [LARGE SCALE GENOMIC DNA]</scope>
    <source>
        <strain evidence="4 5">152B</strain>
    </source>
</reference>
<keyword evidence="1" id="KW-0378">Hydrolase</keyword>
<feature type="domain" description="Inosine/uridine-preferring nucleoside hydrolase" evidence="3">
    <location>
        <begin position="9"/>
        <end position="292"/>
    </location>
</feature>
<evidence type="ECO:0000313" key="4">
    <source>
        <dbReference type="EMBL" id="KEZ91109.1"/>
    </source>
</evidence>
<dbReference type="Proteomes" id="UP000028525">
    <property type="component" value="Unassembled WGS sequence"/>
</dbReference>
<evidence type="ECO:0000259" key="3">
    <source>
        <dbReference type="Pfam" id="PF01156"/>
    </source>
</evidence>
<name>A0A084JQ75_9FIRM</name>
<dbReference type="Gene3D" id="3.90.245.10">
    <property type="entry name" value="Ribonucleoside hydrolase-like"/>
    <property type="match status" value="1"/>
</dbReference>
<dbReference type="STRING" id="29354.IO98_04965"/>
<dbReference type="AlphaFoldDB" id="A0A084JQ75"/>
<sequence>MSNNTGKRILIDTDLGDDIDDAAALIMAMNSTEFEIVGITTVYQNTYKRAEMVLDLCEQYEKKEIEVCAGYGIPLIERPDYEEDPIQYEILRKGRKYPVYQEMNGAEFIIQKAKENPDLTIVEMGAMTNLAKAFYEAPDIMKQTNIIAMGGVFSSSSPEWNIRCDPEAARIVMDYAEHLTMFGLDVTKYCRISEEFLEKLCPPGNERMQYYKRGTEIFKEKTGYPITFHDALLIAYLLDPTVVNLRQNDFNVELSGVNTRGAIVYKTNAYDIHVEVEKDFKYAEWIDVEKFRSIVKERIY</sequence>
<dbReference type="RefSeq" id="WP_038278525.1">
    <property type="nucleotide sequence ID" value="NZ_JPME01000007.1"/>
</dbReference>
<dbReference type="GO" id="GO:0005829">
    <property type="term" value="C:cytosol"/>
    <property type="evidence" value="ECO:0007669"/>
    <property type="project" value="TreeGrafter"/>
</dbReference>
<dbReference type="InterPro" id="IPR023186">
    <property type="entry name" value="IUNH"/>
</dbReference>
<dbReference type="GO" id="GO:0008477">
    <property type="term" value="F:purine nucleosidase activity"/>
    <property type="evidence" value="ECO:0007669"/>
    <property type="project" value="TreeGrafter"/>
</dbReference>
<comment type="caution">
    <text evidence="4">The sequence shown here is derived from an EMBL/GenBank/DDBJ whole genome shotgun (WGS) entry which is preliminary data.</text>
</comment>
<dbReference type="PANTHER" id="PTHR12304:SF4">
    <property type="entry name" value="URIDINE NUCLEOSIDASE"/>
    <property type="match status" value="1"/>
</dbReference>